<reference evidence="2 3" key="1">
    <citation type="journal article" date="2016" name="Environ. Microbiol.">
        <title>Genomic resolution of a cold subsurface aquifer community provides metabolic insights for novel microbes adapted to high CO concentrations.</title>
        <authorList>
            <person name="Probst A.J."/>
            <person name="Castelle C.J."/>
            <person name="Singh A."/>
            <person name="Brown C.T."/>
            <person name="Anantharaman K."/>
            <person name="Sharon I."/>
            <person name="Hug L.A."/>
            <person name="Burstein D."/>
            <person name="Emerson J.B."/>
            <person name="Thomas B.C."/>
            <person name="Banfield J.F."/>
        </authorList>
    </citation>
    <scope>NUCLEOTIDE SEQUENCE [LARGE SCALE GENOMIC DNA]</scope>
    <source>
        <strain evidence="2">CG1_02_31_12</strain>
    </source>
</reference>
<sequence length="170" mass="19600">MESELKKFKIEYPYLPEGKRILYVFEDNKYMVLAKEYAEKYRSNLEQSGAAVIVKNKKVIGIGALGNNPTHIEGCERIKHNMPTGEGYDLCQGCNPKFHSEASAIRDAEEKGENILDADLYLWGHWWCCKDCWEIMIKTGIKNVYLLQNSEILFNKKASNNIIGRQFDKI</sequence>
<accession>A0A1J4UWD1</accession>
<evidence type="ECO:0000313" key="3">
    <source>
        <dbReference type="Proteomes" id="UP000185769"/>
    </source>
</evidence>
<dbReference type="GO" id="GO:0003824">
    <property type="term" value="F:catalytic activity"/>
    <property type="evidence" value="ECO:0007669"/>
    <property type="project" value="InterPro"/>
</dbReference>
<gene>
    <name evidence="2" type="ORF">AUJ22_01860</name>
</gene>
<evidence type="ECO:0000259" key="1">
    <source>
        <dbReference type="PROSITE" id="PS51747"/>
    </source>
</evidence>
<dbReference type="Gene3D" id="3.40.140.10">
    <property type="entry name" value="Cytidine Deaminase, domain 2"/>
    <property type="match status" value="1"/>
</dbReference>
<feature type="domain" description="CMP/dCMP-type deaminase" evidence="1">
    <location>
        <begin position="25"/>
        <end position="161"/>
    </location>
</feature>
<proteinExistence type="predicted"/>
<dbReference type="InterPro" id="IPR002125">
    <property type="entry name" value="CMP_dCMP_dom"/>
</dbReference>
<protein>
    <recommendedName>
        <fullName evidence="1">CMP/dCMP-type deaminase domain-containing protein</fullName>
    </recommendedName>
</protein>
<name>A0A1J4UWD1_9BACT</name>
<dbReference type="Pfam" id="PF00383">
    <property type="entry name" value="dCMP_cyt_deam_1"/>
    <property type="match status" value="1"/>
</dbReference>
<comment type="caution">
    <text evidence="2">The sequence shown here is derived from an EMBL/GenBank/DDBJ whole genome shotgun (WGS) entry which is preliminary data.</text>
</comment>
<dbReference type="EMBL" id="MNVM01000031">
    <property type="protein sequence ID" value="OIO29202.1"/>
    <property type="molecule type" value="Genomic_DNA"/>
</dbReference>
<dbReference type="InterPro" id="IPR016193">
    <property type="entry name" value="Cytidine_deaminase-like"/>
</dbReference>
<dbReference type="SUPFAM" id="SSF53927">
    <property type="entry name" value="Cytidine deaminase-like"/>
    <property type="match status" value="1"/>
</dbReference>
<dbReference type="PROSITE" id="PS51747">
    <property type="entry name" value="CYT_DCMP_DEAMINASES_2"/>
    <property type="match status" value="1"/>
</dbReference>
<dbReference type="AlphaFoldDB" id="A0A1J4UWD1"/>
<evidence type="ECO:0000313" key="2">
    <source>
        <dbReference type="EMBL" id="OIO29202.1"/>
    </source>
</evidence>
<dbReference type="STRING" id="1805280.AUJ22_01860"/>
<dbReference type="Proteomes" id="UP000185769">
    <property type="component" value="Unassembled WGS sequence"/>
</dbReference>
<organism evidence="2 3">
    <name type="scientific">Candidatus Nomurabacteria bacterium CG1_02_31_12</name>
    <dbReference type="NCBI Taxonomy" id="1805280"/>
    <lineage>
        <taxon>Bacteria</taxon>
        <taxon>Candidatus Nomuraibacteriota</taxon>
    </lineage>
</organism>